<dbReference type="FunFam" id="2.60.40.60:FF:000037">
    <property type="entry name" value="FAT atypical cadherin 1"/>
    <property type="match status" value="1"/>
</dbReference>
<comment type="subcellular location">
    <subcellularLocation>
        <location evidence="1">Cell membrane</location>
        <topology evidence="1">Single-pass membrane protein</topology>
    </subcellularLocation>
</comment>
<protein>
    <submittedName>
        <fullName evidence="20">FAT atypical cadherin 2</fullName>
    </submittedName>
</protein>
<dbReference type="Gene3D" id="2.60.40.60">
    <property type="entry name" value="Cadherins"/>
    <property type="match status" value="33"/>
</dbReference>
<reference evidence="20" key="2">
    <citation type="submission" date="2025-08" db="UniProtKB">
        <authorList>
            <consortium name="Ensembl"/>
        </authorList>
    </citation>
    <scope>IDENTIFICATION</scope>
</reference>
<dbReference type="SUPFAM" id="SSF49899">
    <property type="entry name" value="Concanavalin A-like lectins/glucanases"/>
    <property type="match status" value="1"/>
</dbReference>
<dbReference type="FunFam" id="2.60.40.60:FF:000041">
    <property type="entry name" value="FAT atypical cadherin 1"/>
    <property type="match status" value="1"/>
</dbReference>
<dbReference type="GO" id="GO:0005509">
    <property type="term" value="F:calcium ion binding"/>
    <property type="evidence" value="ECO:0007669"/>
    <property type="project" value="UniProtKB-UniRule"/>
</dbReference>
<name>A0AAQ4PCS5_GASAC</name>
<evidence type="ECO:0000313" key="21">
    <source>
        <dbReference type="Proteomes" id="UP000007635"/>
    </source>
</evidence>
<dbReference type="Gene3D" id="2.60.120.200">
    <property type="match status" value="1"/>
</dbReference>
<accession>A0AAQ4PCS5</accession>
<feature type="domain" description="Cadherin" evidence="19">
    <location>
        <begin position="2167"/>
        <end position="2267"/>
    </location>
</feature>
<feature type="domain" description="Cadherin" evidence="19">
    <location>
        <begin position="3114"/>
        <end position="3218"/>
    </location>
</feature>
<dbReference type="PANTHER" id="PTHR24026">
    <property type="entry name" value="FAT ATYPICAL CADHERIN-RELATED"/>
    <property type="match status" value="1"/>
</dbReference>
<dbReference type="FunFam" id="2.60.40.60:FF:000051">
    <property type="entry name" value="FAT atypical cadherin 1"/>
    <property type="match status" value="1"/>
</dbReference>
<feature type="domain" description="Cadherin" evidence="19">
    <location>
        <begin position="3428"/>
        <end position="3532"/>
    </location>
</feature>
<dbReference type="CDD" id="cd00110">
    <property type="entry name" value="LamG"/>
    <property type="match status" value="1"/>
</dbReference>
<feature type="domain" description="Cadherin" evidence="19">
    <location>
        <begin position="1379"/>
        <end position="1444"/>
    </location>
</feature>
<dbReference type="FunFam" id="2.60.40.60:FF:000066">
    <property type="entry name" value="FAT atypical cadherin 1"/>
    <property type="match status" value="1"/>
</dbReference>
<feature type="compositionally biased region" description="Pro residues" evidence="15">
    <location>
        <begin position="4257"/>
        <end position="4270"/>
    </location>
</feature>
<dbReference type="PANTHER" id="PTHR24026:SF37">
    <property type="entry name" value="PROTOCADHERIN FAT 2"/>
    <property type="match status" value="1"/>
</dbReference>
<feature type="domain" description="Cadherin" evidence="19">
    <location>
        <begin position="3219"/>
        <end position="3322"/>
    </location>
</feature>
<feature type="region of interest" description="Disordered" evidence="15">
    <location>
        <begin position="4285"/>
        <end position="4350"/>
    </location>
</feature>
<dbReference type="InterPro" id="IPR000742">
    <property type="entry name" value="EGF"/>
</dbReference>
<dbReference type="FunFam" id="2.60.40.60:FF:000024">
    <property type="entry name" value="FAT atypical cadherin 3"/>
    <property type="match status" value="2"/>
</dbReference>
<dbReference type="FunFam" id="2.60.40.60:FF:000015">
    <property type="entry name" value="FAT atypical cadherin 1"/>
    <property type="match status" value="1"/>
</dbReference>
<feature type="domain" description="Cadherin" evidence="19">
    <location>
        <begin position="2477"/>
        <end position="2580"/>
    </location>
</feature>
<feature type="region of interest" description="Disordered" evidence="15">
    <location>
        <begin position="4103"/>
        <end position="4173"/>
    </location>
</feature>
<dbReference type="InterPro" id="IPR013320">
    <property type="entry name" value="ConA-like_dom_sf"/>
</dbReference>
<dbReference type="FunFam" id="2.60.40.60:FF:000059">
    <property type="entry name" value="FAT atypical cadherin 3"/>
    <property type="match status" value="1"/>
</dbReference>
<dbReference type="FunFam" id="2.60.40.60:FF:000275">
    <property type="entry name" value="Si:dkey-30k22.7"/>
    <property type="match status" value="1"/>
</dbReference>
<dbReference type="GO" id="GO:0007163">
    <property type="term" value="P:establishment or maintenance of cell polarity"/>
    <property type="evidence" value="ECO:0007669"/>
    <property type="project" value="UniProtKB-ARBA"/>
</dbReference>
<feature type="domain" description="Cadherin" evidence="19">
    <location>
        <begin position="1964"/>
        <end position="2065"/>
    </location>
</feature>
<dbReference type="PROSITE" id="PS50026">
    <property type="entry name" value="EGF_3"/>
    <property type="match status" value="1"/>
</dbReference>
<dbReference type="PROSITE" id="PS50025">
    <property type="entry name" value="LAM_G_DOMAIN"/>
    <property type="match status" value="1"/>
</dbReference>
<evidence type="ECO:0000256" key="6">
    <source>
        <dbReference type="ARBA" id="ARBA00022737"/>
    </source>
</evidence>
<feature type="domain" description="Cadherin" evidence="19">
    <location>
        <begin position="714"/>
        <end position="818"/>
    </location>
</feature>
<feature type="domain" description="Cadherin" evidence="19">
    <location>
        <begin position="464"/>
        <end position="569"/>
    </location>
</feature>
<dbReference type="Ensembl" id="ENSGACT00000033123.1">
    <property type="protein sequence ID" value="ENSGACP00000036333.1"/>
    <property type="gene ID" value="ENSGACG00000016824.2"/>
</dbReference>
<feature type="domain" description="Cadherin" evidence="19">
    <location>
        <begin position="1261"/>
        <end position="1352"/>
    </location>
</feature>
<dbReference type="FunFam" id="2.60.40.60:FF:000020">
    <property type="entry name" value="Dachsous cadherin-related 1b"/>
    <property type="match status" value="1"/>
</dbReference>
<sequence length="4468" mass="488782">MEVSKMPALGKVLLALASVLLHVARGQGSTVKGKDSSPLRFTHHLYNATINENSAPRTFVETPVKMGIEVTKLFWKIKYDIVSGDDDELFQTEAVQVGDFCFLRIKTRSSISAQLNREVRDAYTLTVAAAEKTFDFQAKTKVFVQVLDTNDLKPLFYPASYVKAIREDTLVKSSVVTVSATDADIGSNAQFYYMFTSRTHPFVIDPFTGTIVLVKNLNHTRTERYDLTVLAEDRTKKISGLQKFGNVAKVTINVKKTATGSPVIKPTLMPRVSTDGRITINVHVEAGVKPVESLNIVGGDPHKCFEIIPFGVQGTEFQVISTKRIIWSQTPFGLNLSLQARDRSSPSLLSGIKQIHIPAYNYSPLAFLEDTYIVPLSEFSPPKTHVVKVSVTSVPYNVTFSIKSNLDSTKFKIDPKTGIITTTEKFEFERKDRYEFDVVANHGDAETHIVIEITDENDNSPQFAQTSYQATLDENTPIGSSVVKVSATDRDKGKNGFVTFAIANAGRIPFVLDPFTGVISTSEHLDYELMKRRYHLRVWASDSGSPFSQVSECSVTITLNNVNDNLPLFERVGCNTTVPQDLPVGHTIAELSAIDMDELQQLRYAFESGNELQVFAIDSVSGVVTLKRPIPLQEGAFNLRVVATDGQYFSDASLVRVTVTNRGDDAMLRCHEMGVLKQLTDKLIESIKPILSNQEEDTFSDIHITNRHSPRFDNNIAASIDLIEDHPLNSTVVQFKATDADTGFSGKLVYAISSGNEEGCFSIDIFSGDLRLVCPLDRENKEFYILNITVYDLGTPQMSVWKFVAVNVLDVNDNPPAFDQPRYVIRISENTEVDSTVFTALAIDPDVDTSGGVRYSLLTSTDLFGIDEVTGEVTVTGGLDRESSPRHDLRIEARDRAKLGPQLFSMIDLVVVLQDINDNPPKFVPKVYKIKVPEDLPVGTLLVWVESVDLDLGSGGLVTYNLKNTEGGIFHLDSSSGALILERELDFERRPVYNLTVRAVDHGLPRSLSSSCFVEIQVLDVNENLHRPVFSEFVYEAGVMEDAAVGTSVVMLTASDKDMGRDGVVRYHINEGSGLGVFAVDEETGVIRTTTALDREAAPHYWLSVYVTDLGAQPLISWTHVFLEVLDVNDNAPELSQPVYFASVKENVDAARSVLQVLATDVDTSSEGKLSFQMPESQRTFFDVDPQTGVISTLSALDREDKSEHIIEVIVSDNGSPCLRSSATVVIRVLDANDNRPKFTDKLFHVKLPGLRRARGGQREVCRMVARDDDEGPNADVTYELQDDKDEAFRIDPVTGEVTALRDFWPGNYSILTVKATDQGSPPRSSTARLDIEWIAPPPPSAEPIAFDEPHFTFAVMETEPVTHMVGIIMTETHRQRWFDIIGGDEEKDFDIQRNTGIISIARRLDAARRSNYNVTVRVTDGNHSATTQAYIRVLDMNEHRPVFLKPLYEVRVPEDTSPWKDVLQISAQDADINSKLVFSIHSGLHPLSTKLFHLDPKSGVLVLTEELDYETISVHTLVVMVRDQEIPVKRNFVKVVVHVEDCNDHSPAFLSPRYEASLSSSAPTGSEVIRVKALDKDVGSNADISYSLNSGNIDNVFSIDPQLGSIRVVKALDLQPQDRFHLTVKATDQGFPQRSDLCSVHVLLRVSDHTPPAFSLDEYLTEISELSTRGTPVVTVSAPSPAAVHYGIESGNLNGTFHINPLTGVISTQKPLDFENCASYKLKVAASTTAGASSRTVVYIYVIDENDNAPAFQRQVYLGQVSESAHMNSMVMGDKNTPLVIQASDADKDSNSVLVYQILEPEALKVFQVDSSMGTISLISPVDFEGKAEYHFTVQVKDSGEPPLYATEPVKVTVRVLDLNDCPPQFAAPVYEQSIISPAVRDTEVVRVTAHDADSVVTYSIAEGNLHNAFSIHPDTGVITVSNVSEFRPFYELVVKVSDGLYKDSATVKVNVTNLTASDLGFEQTVYSASVSENLKTVRTLAALKAKGCFLNEPLIYSIINPVGKFVICQTSGVLETTGIPFDREERDVYDVLVKVEDTRTPARTATTQVKVFIDDVNDNAPQFLNLPFSMMISETYEPGDVLYQATAIDGDLEENGSVVYSLEEDYDLFRIDPDIGDVSLKRPLDFEALSKYVLTVFATDDGEPSHSTMAQLSIQVRNQTNPVFQTLLYPLKVPENVPPFTTILHVQARNPEGYRLIYNLEEENASRHFHIDFKTGVLTVTDPLDYESQTMHMLTVRATDSVTGAFSEASIEVEVGDVNDNAPVFSKLTYTVSIEEGLPIDTSVIRLSASDRDSGRNKDLTFQMVKAEANETDFFEVDPLSGLIVTKQVLDHENTKHFHFKIKATDNGSVPLSSEAQVFINVTDVNDNPPDFVSSQYDVSLDELAKCGHVVIKIQASDPDRGDLENLKYKILSGNEGRYFNINESSGILSFSNVCKRNLDPYYNLTVAVSDGVFQKTAPVNIDMINSNRHSPHFKQSVYEAELAENAESGTRVIRLAAIDPDDGPYGSVDYTIINKLADEKFAIDIDGQIVSTQPLDRENPAQRVIAIKVMAKDGGGRVAFCTVKIILTDENDNVPQFKALEYQVSIQSTVNKGSPVIQIMAYDADDGKNADVTYTVDEADEVADDVIEINPFTGVVSVKESLVGMENKIFHFKVIARDGSLPFYNSTVPVQLRVVPPEVPLPKFSEPLYTFSAAEDIPIGTEVGSVRADSDMPLIYSLVNGNTVESNKDRVFGLDKESGTLLLQKTIDHEKTKWYQIDVIAQGSHNGTDVASLVSVNIEVQDVNDNQPMFEANPYRAYLAENMPAGTTVIQVTANDPDTESNGRVTYSLEPLPADAATDATAIFSIDGDSGWITAVRPTDCEAARFYRFNVVATDHGGDVALSSSVQVEVTVTDENDNPPEFSKAAYHGSVVENSNPGHVIISMTTTDADVSLENRLVTCYITDGDPLGQFAIIQEDEGKWGLISKEALDRETSDRYALKVTATDGRSEARVVVDLHVLDINDNSPQCGELVYTEAVMENSPSGMFVLKVSASDPDLGSNGQISFTLHGHNADEFHLDQRTGQLFTRAALDREREVEYNVVAKATDGGGRSCQADIRLTVQDANDNAPRFSSSHYEVTVFDNTTVRTPVAVVYATDPDTGINSEVKYSLLAGDGGYFSLEEFSGILRLERPLTPDAPATFELKVKATDRGLPRHLSSVAVVTVEVVSLDDYQPVFLNSEYTAQLPESLAVGSEVLSVSALTRDGGGPDAIVYRIASGNEGGRFLLDTQTGLLTLAAPLDFEVSREYYLSVEGSRGKSSLSDVATVTVHVTDLNDNAPVFGRGDYSAEVPEDLTPGGLVLKVTASDRDGPVNNLLRYSIVSGDALQQFSIHPRSGEITVRTSLDREEVPHYSLTVQAADEGDPPLSSAVLIAISVADVNDNAPVFSRVNHSLLLQEGESVGSGVLQLVVTDRDTPRNGPPFSIHIVSGNEDRRFHVDQGGLLSLAAPLRRKVKPHHQLKIQVTDSGHPPLSSICVVNINVSEQSKYPPSVVPLEVFVTTSGGPFAGRLVGRLHASDQDPQDVLAYRLAPEHPAGGRFSVDVADGKIWADETLGEGSYSLNVSVTDGKFSAWTGVRVHVWAAGQRALDSGLTLRLGGLSPEEFLGDHWRGLQRNLGEALGLPRQELHLASLQQVPDSRVLEALLVWRPQRGGAKALPTSKLAGILSDIEHSLGLSILGVSHNGCVGAGCPPRCCRNAVRLTAERVSHFTTARAGFITPGHAWESVCPCNESALRFDGKSYLRYLHQMDEDRLDFRLALRFKTLQEHGLLVSADGARDRGSLQLTDGELLFRFSCGGAPPGSLLIRSDRLSDGRWHDVLLEVNSSSLRLTLDRRDTSSAPLAEPCRMLSRHGAVLFASSPAGAAAPERNFTGCLDGLELDGAPVRADAGAAEWDGPGGRRVFGVYRCCGGAAACEGDPCQNDGVCEEDASGELRCRCAGPQGYMCRCLPDARCHNRTECWPNPCPAGFDCIDNILDCRLLSQVSPFIICVCVCVLNDSQSINGPAPPSGVSDGLRGDHGDQCQRARVALLGRRLRLHQEALRSEEEEEGEEEEGARPGLQRLLPTQSDQEPQPRPPGGPPHGDELAGGSHQRPRPLPLQVASPLQPDRLLGGRGLRPEDAGAGGVQRRPEPAAQAAVQLRQRLHQEEPLGHGLRSLPGGPGLLRPAIGAGLRHCGGRLRHLHLGLAQELPLRRLPVSAGPLRPPRPPAALLQQPGPGGLPGPRRAPPAHFPVPQRVHRHQLLPQAARPQPGQRVGGVQEAQHATERGHAVVRGARSPAPAASPPGPHRRASGQEAGEAQPAQLRQLQPGGERLRELRGGDVLRAKSFFHLRSNVRLFSVIIPFERLTVRVHPDPEAALRTSAAPRRKPSVSSHRLARRVERELGRLSFVQLLKVQTRRLSWSSPPTPCVSDVGGLVSDVKVLTNDAVM</sequence>
<evidence type="ECO:0000256" key="11">
    <source>
        <dbReference type="ARBA" id="ARBA00023157"/>
    </source>
</evidence>
<evidence type="ECO:0000256" key="2">
    <source>
        <dbReference type="ARBA" id="ARBA00022475"/>
    </source>
</evidence>
<feature type="domain" description="Cadherin" evidence="19">
    <location>
        <begin position="1136"/>
        <end position="1239"/>
    </location>
</feature>
<dbReference type="Proteomes" id="UP000007635">
    <property type="component" value="Chromosome IV"/>
</dbReference>
<evidence type="ECO:0000256" key="5">
    <source>
        <dbReference type="ARBA" id="ARBA00022729"/>
    </source>
</evidence>
<dbReference type="GO" id="GO:0090251">
    <property type="term" value="P:protein localization involved in establishment of planar polarity"/>
    <property type="evidence" value="ECO:0007669"/>
    <property type="project" value="UniProtKB-ARBA"/>
</dbReference>
<feature type="domain" description="Cadherin" evidence="19">
    <location>
        <begin position="368"/>
        <end position="463"/>
    </location>
</feature>
<dbReference type="FunFam" id="2.60.40.60:FF:000035">
    <property type="entry name" value="Protocadherin Fat 3"/>
    <property type="match status" value="1"/>
</dbReference>
<feature type="domain" description="Cadherin" evidence="19">
    <location>
        <begin position="1551"/>
        <end position="1655"/>
    </location>
</feature>
<keyword evidence="3 14" id="KW-0245">EGF-like domain</keyword>
<dbReference type="GO" id="GO:0035332">
    <property type="term" value="P:positive regulation of hippo signaling"/>
    <property type="evidence" value="ECO:0007669"/>
    <property type="project" value="UniProtKB-ARBA"/>
</dbReference>
<dbReference type="InterPro" id="IPR001791">
    <property type="entry name" value="Laminin_G"/>
</dbReference>
<keyword evidence="5 16" id="KW-0732">Signal</keyword>
<feature type="domain" description="Cadherin" evidence="19">
    <location>
        <begin position="1031"/>
        <end position="1135"/>
    </location>
</feature>
<feature type="domain" description="EGF-like" evidence="18">
    <location>
        <begin position="3950"/>
        <end position="3986"/>
    </location>
</feature>
<evidence type="ECO:0000256" key="9">
    <source>
        <dbReference type="ARBA" id="ARBA00022989"/>
    </source>
</evidence>
<dbReference type="FunFam" id="2.60.40.60:FF:000276">
    <property type="entry name" value="FAT atypical cadherin 2"/>
    <property type="match status" value="1"/>
</dbReference>
<dbReference type="GeneTree" id="ENSGT00940000158507"/>
<dbReference type="SUPFAM" id="SSF49313">
    <property type="entry name" value="Cadherin-like"/>
    <property type="match status" value="33"/>
</dbReference>
<dbReference type="FunFam" id="2.60.40.60:FF:000061">
    <property type="entry name" value="FAT atypical cadherin 3"/>
    <property type="match status" value="1"/>
</dbReference>
<comment type="caution">
    <text evidence="14">Lacks conserved residue(s) required for the propagation of feature annotation.</text>
</comment>
<feature type="domain" description="Cadherin" evidence="19">
    <location>
        <begin position="577"/>
        <end position="691"/>
    </location>
</feature>
<feature type="domain" description="Laminin G" evidence="17">
    <location>
        <begin position="3771"/>
        <end position="3948"/>
    </location>
</feature>
<feature type="domain" description="Cadherin" evidence="19">
    <location>
        <begin position="924"/>
        <end position="1030"/>
    </location>
</feature>
<dbReference type="PROSITE" id="PS50268">
    <property type="entry name" value="CADHERIN_2"/>
    <property type="match status" value="32"/>
</dbReference>
<feature type="domain" description="Cadherin" evidence="19">
    <location>
        <begin position="1445"/>
        <end position="1550"/>
    </location>
</feature>
<keyword evidence="9" id="KW-1133">Transmembrane helix</keyword>
<dbReference type="FunFam" id="2.60.40.60:FF:000053">
    <property type="entry name" value="FAT atypical cadherin 3"/>
    <property type="match status" value="1"/>
</dbReference>
<evidence type="ECO:0000256" key="12">
    <source>
        <dbReference type="ARBA" id="ARBA00023180"/>
    </source>
</evidence>
<evidence type="ECO:0000256" key="8">
    <source>
        <dbReference type="ARBA" id="ARBA00022889"/>
    </source>
</evidence>
<feature type="domain" description="Cadherin" evidence="19">
    <location>
        <begin position="2375"/>
        <end position="2476"/>
    </location>
</feature>
<dbReference type="GO" id="GO:0016327">
    <property type="term" value="C:apicolateral plasma membrane"/>
    <property type="evidence" value="ECO:0007669"/>
    <property type="project" value="UniProtKB-ARBA"/>
</dbReference>
<evidence type="ECO:0000256" key="10">
    <source>
        <dbReference type="ARBA" id="ARBA00023136"/>
    </source>
</evidence>
<evidence type="ECO:0000256" key="1">
    <source>
        <dbReference type="ARBA" id="ARBA00004162"/>
    </source>
</evidence>
<reference evidence="20" key="3">
    <citation type="submission" date="2025-09" db="UniProtKB">
        <authorList>
            <consortium name="Ensembl"/>
        </authorList>
    </citation>
    <scope>IDENTIFICATION</scope>
</reference>
<dbReference type="FunFam" id="2.60.40.60:FF:000032">
    <property type="entry name" value="FAT atypical cadherin 1"/>
    <property type="match status" value="1"/>
</dbReference>
<evidence type="ECO:0000256" key="7">
    <source>
        <dbReference type="ARBA" id="ARBA00022837"/>
    </source>
</evidence>
<feature type="domain" description="Cadherin" evidence="19">
    <location>
        <begin position="2688"/>
        <end position="2793"/>
    </location>
</feature>
<evidence type="ECO:0000256" key="14">
    <source>
        <dbReference type="PROSITE-ProRule" id="PRU00076"/>
    </source>
</evidence>
<dbReference type="InterPro" id="IPR020894">
    <property type="entry name" value="Cadherin_CS"/>
</dbReference>
<dbReference type="Pfam" id="PF02210">
    <property type="entry name" value="Laminin_G_2"/>
    <property type="match status" value="1"/>
</dbReference>
<feature type="domain" description="Cadherin" evidence="19">
    <location>
        <begin position="1754"/>
        <end position="1867"/>
    </location>
</feature>
<dbReference type="FunFam" id="2.60.40.60:FF:000039">
    <property type="entry name" value="FAT atypical cadherin 3"/>
    <property type="match status" value="1"/>
</dbReference>
<dbReference type="FunFam" id="2.60.40.60:FF:000026">
    <property type="entry name" value="FAT atypical cadherin 1"/>
    <property type="match status" value="2"/>
</dbReference>
<keyword evidence="4" id="KW-0812">Transmembrane</keyword>
<dbReference type="InterPro" id="IPR002126">
    <property type="entry name" value="Cadherin-like_dom"/>
</dbReference>
<evidence type="ECO:0000259" key="19">
    <source>
        <dbReference type="PROSITE" id="PS50268"/>
    </source>
</evidence>
<evidence type="ECO:0000256" key="13">
    <source>
        <dbReference type="PROSITE-ProRule" id="PRU00043"/>
    </source>
</evidence>
<dbReference type="PROSITE" id="PS00232">
    <property type="entry name" value="CADHERIN_1"/>
    <property type="match status" value="13"/>
</dbReference>
<dbReference type="FunFam" id="2.60.40.60:FF:000116">
    <property type="entry name" value="Dachsous cadherin-related 2"/>
    <property type="match status" value="1"/>
</dbReference>
<feature type="domain" description="Cadherin" evidence="19">
    <location>
        <begin position="1656"/>
        <end position="1753"/>
    </location>
</feature>
<evidence type="ECO:0000256" key="16">
    <source>
        <dbReference type="SAM" id="SignalP"/>
    </source>
</evidence>
<feature type="domain" description="Cadherin" evidence="19">
    <location>
        <begin position="2906"/>
        <end position="3011"/>
    </location>
</feature>
<organism evidence="20 21">
    <name type="scientific">Gasterosteus aculeatus aculeatus</name>
    <name type="common">three-spined stickleback</name>
    <dbReference type="NCBI Taxonomy" id="481459"/>
    <lineage>
        <taxon>Eukaryota</taxon>
        <taxon>Metazoa</taxon>
        <taxon>Chordata</taxon>
        <taxon>Craniata</taxon>
        <taxon>Vertebrata</taxon>
        <taxon>Euteleostomi</taxon>
        <taxon>Actinopterygii</taxon>
        <taxon>Neopterygii</taxon>
        <taxon>Teleostei</taxon>
        <taxon>Neoteleostei</taxon>
        <taxon>Acanthomorphata</taxon>
        <taxon>Eupercaria</taxon>
        <taxon>Perciformes</taxon>
        <taxon>Cottioidei</taxon>
        <taxon>Gasterosteales</taxon>
        <taxon>Gasterosteidae</taxon>
        <taxon>Gasterosteus</taxon>
    </lineage>
</organism>
<keyword evidence="10" id="KW-0472">Membrane</keyword>
<dbReference type="FunFam" id="2.60.40.60:FF:000064">
    <property type="entry name" value="FAT atypical cadherin 1"/>
    <property type="match status" value="1"/>
</dbReference>
<dbReference type="InterPro" id="IPR015919">
    <property type="entry name" value="Cadherin-like_sf"/>
</dbReference>
<feature type="domain" description="Cadherin" evidence="19">
    <location>
        <begin position="3323"/>
        <end position="3427"/>
    </location>
</feature>
<keyword evidence="6" id="KW-0677">Repeat</keyword>
<keyword evidence="8" id="KW-0130">Cell adhesion</keyword>
<proteinExistence type="predicted"/>
<dbReference type="FunFam" id="2.60.40.60:FF:000071">
    <property type="entry name" value="FAT atypical cadherin 1"/>
    <property type="match status" value="1"/>
</dbReference>
<feature type="region of interest" description="Disordered" evidence="15">
    <location>
        <begin position="4245"/>
        <end position="4271"/>
    </location>
</feature>
<dbReference type="FunFam" id="2.60.40.60:FF:000194">
    <property type="entry name" value="FAT atypical cadherin 2"/>
    <property type="match status" value="1"/>
</dbReference>
<dbReference type="GO" id="GO:0007156">
    <property type="term" value="P:homophilic cell adhesion via plasma membrane adhesion molecules"/>
    <property type="evidence" value="ECO:0007669"/>
    <property type="project" value="InterPro"/>
</dbReference>
<feature type="domain" description="Cadherin" evidence="19">
    <location>
        <begin position="42"/>
        <end position="156"/>
    </location>
</feature>
<feature type="domain" description="Cadherin" evidence="19">
    <location>
        <begin position="2066"/>
        <end position="2166"/>
    </location>
</feature>
<dbReference type="SMART" id="SM00112">
    <property type="entry name" value="CA"/>
    <property type="match status" value="32"/>
</dbReference>
<feature type="domain" description="Cadherin" evidence="19">
    <location>
        <begin position="2268"/>
        <end position="2374"/>
    </location>
</feature>
<evidence type="ECO:0000313" key="20">
    <source>
        <dbReference type="Ensembl" id="ENSGACP00000036333.1"/>
    </source>
</evidence>
<dbReference type="CDD" id="cd11304">
    <property type="entry name" value="Cadherin_repeat"/>
    <property type="match status" value="31"/>
</dbReference>
<dbReference type="Pfam" id="PF00028">
    <property type="entry name" value="Cadherin"/>
    <property type="match status" value="30"/>
</dbReference>
<feature type="signal peptide" evidence="16">
    <location>
        <begin position="1"/>
        <end position="28"/>
    </location>
</feature>
<feature type="domain" description="Cadherin" evidence="19">
    <location>
        <begin position="157"/>
        <end position="264"/>
    </location>
</feature>
<evidence type="ECO:0000256" key="4">
    <source>
        <dbReference type="ARBA" id="ARBA00022692"/>
    </source>
</evidence>
<feature type="domain" description="Cadherin" evidence="19">
    <location>
        <begin position="1868"/>
        <end position="1963"/>
    </location>
</feature>
<evidence type="ECO:0000259" key="17">
    <source>
        <dbReference type="PROSITE" id="PS50025"/>
    </source>
</evidence>
<keyword evidence="12" id="KW-0325">Glycoprotein</keyword>
<reference evidence="20 21" key="1">
    <citation type="journal article" date="2021" name="G3 (Bethesda)">
        <title>Improved contiguity of the threespine stickleback genome using long-read sequencing.</title>
        <authorList>
            <person name="Nath S."/>
            <person name="Shaw D.E."/>
            <person name="White M.A."/>
        </authorList>
    </citation>
    <scope>NUCLEOTIDE SEQUENCE [LARGE SCALE GENOMIC DNA]</scope>
    <source>
        <strain evidence="20 21">Lake Benthic</strain>
    </source>
</reference>
<keyword evidence="7 13" id="KW-0106">Calcium</keyword>
<dbReference type="FunFam" id="2.60.40.60:FF:000021">
    <property type="entry name" value="FAT atypical cadherin 1"/>
    <property type="match status" value="2"/>
</dbReference>
<feature type="compositionally biased region" description="Low complexity" evidence="15">
    <location>
        <begin position="4310"/>
        <end position="4319"/>
    </location>
</feature>
<feature type="domain" description="Cadherin" evidence="19">
    <location>
        <begin position="3012"/>
        <end position="3113"/>
    </location>
</feature>
<keyword evidence="2" id="KW-1003">Cell membrane</keyword>
<dbReference type="PRINTS" id="PR00205">
    <property type="entry name" value="CADHERIN"/>
</dbReference>
<dbReference type="SMART" id="SM00282">
    <property type="entry name" value="LamG"/>
    <property type="match status" value="1"/>
</dbReference>
<dbReference type="FunFam" id="2.60.40.60:FF:000089">
    <property type="entry name" value="FAT atypical cadherin 1"/>
    <property type="match status" value="1"/>
</dbReference>
<evidence type="ECO:0000256" key="3">
    <source>
        <dbReference type="ARBA" id="ARBA00022536"/>
    </source>
</evidence>
<dbReference type="FunFam" id="2.60.40.60:FF:000080">
    <property type="entry name" value="FAT atypical cadherin 1"/>
    <property type="match status" value="1"/>
</dbReference>
<dbReference type="FunFam" id="2.60.40.60:FF:000058">
    <property type="entry name" value="FAT atypical cadherin 3"/>
    <property type="match status" value="1"/>
</dbReference>
<dbReference type="FunFam" id="2.60.40.60:FF:000186">
    <property type="entry name" value="FAT atypical cadherin 2"/>
    <property type="match status" value="1"/>
</dbReference>
<keyword evidence="11" id="KW-1015">Disulfide bond</keyword>
<feature type="domain" description="Cadherin" evidence="19">
    <location>
        <begin position="2794"/>
        <end position="2905"/>
    </location>
</feature>
<feature type="chain" id="PRO_5042869577" evidence="16">
    <location>
        <begin position="29"/>
        <end position="4468"/>
    </location>
</feature>
<dbReference type="FunFam" id="2.60.40.60:FF:000084">
    <property type="entry name" value="FAT atypical cadherin 3"/>
    <property type="match status" value="1"/>
</dbReference>
<feature type="domain" description="Cadherin" evidence="19">
    <location>
        <begin position="819"/>
        <end position="923"/>
    </location>
</feature>
<keyword evidence="21" id="KW-1185">Reference proteome</keyword>
<dbReference type="FunFam" id="2.60.40.60:FF:000033">
    <property type="entry name" value="FAT atypical cadherin 1"/>
    <property type="match status" value="2"/>
</dbReference>
<evidence type="ECO:0000256" key="15">
    <source>
        <dbReference type="SAM" id="MobiDB-lite"/>
    </source>
</evidence>
<feature type="domain" description="Cadherin" evidence="19">
    <location>
        <begin position="2581"/>
        <end position="2687"/>
    </location>
</feature>
<evidence type="ECO:0000259" key="18">
    <source>
        <dbReference type="PROSITE" id="PS50026"/>
    </source>
</evidence>